<accession>A0A7S2GM10</accession>
<evidence type="ECO:0000256" key="8">
    <source>
        <dbReference type="ARBA" id="ARBA00022989"/>
    </source>
</evidence>
<evidence type="ECO:0000256" key="4">
    <source>
        <dbReference type="ARBA" id="ARBA00022692"/>
    </source>
</evidence>
<keyword evidence="9 12" id="KW-0811">Translocation</keyword>
<feature type="compositionally biased region" description="Pro residues" evidence="13">
    <location>
        <begin position="1"/>
        <end position="17"/>
    </location>
</feature>
<keyword evidence="8" id="KW-1133">Transmembrane helix</keyword>
<evidence type="ECO:0000256" key="3">
    <source>
        <dbReference type="ARBA" id="ARBA00022448"/>
    </source>
</evidence>
<feature type="compositionally biased region" description="Low complexity" evidence="13">
    <location>
        <begin position="18"/>
        <end position="28"/>
    </location>
</feature>
<dbReference type="PROSITE" id="PS50969">
    <property type="entry name" value="FCP1"/>
    <property type="match status" value="1"/>
</dbReference>
<reference evidence="15" key="1">
    <citation type="submission" date="2021-01" db="EMBL/GenBank/DDBJ databases">
        <authorList>
            <person name="Corre E."/>
            <person name="Pelletier E."/>
            <person name="Niang G."/>
            <person name="Scheremetjew M."/>
            <person name="Finn R."/>
            <person name="Kale V."/>
            <person name="Holt S."/>
            <person name="Cochrane G."/>
            <person name="Meng A."/>
            <person name="Brown T."/>
            <person name="Cohen L."/>
        </authorList>
    </citation>
    <scope>NUCLEOTIDE SEQUENCE</scope>
    <source>
        <strain evidence="15">UTEX LB 985</strain>
    </source>
</reference>
<evidence type="ECO:0000256" key="13">
    <source>
        <dbReference type="SAM" id="MobiDB-lite"/>
    </source>
</evidence>
<feature type="region of interest" description="Disordered" evidence="13">
    <location>
        <begin position="1"/>
        <end position="28"/>
    </location>
</feature>
<organism evidence="15">
    <name type="scientific">Haptolina brevifila</name>
    <dbReference type="NCBI Taxonomy" id="156173"/>
    <lineage>
        <taxon>Eukaryota</taxon>
        <taxon>Haptista</taxon>
        <taxon>Haptophyta</taxon>
        <taxon>Prymnesiophyceae</taxon>
        <taxon>Prymnesiales</taxon>
        <taxon>Prymnesiaceae</taxon>
        <taxon>Haptolina</taxon>
    </lineage>
</organism>
<proteinExistence type="inferred from homology"/>
<dbReference type="EMBL" id="HBGU01032841">
    <property type="protein sequence ID" value="CAD9456217.1"/>
    <property type="molecule type" value="Transcribed_RNA"/>
</dbReference>
<dbReference type="InterPro" id="IPR050365">
    <property type="entry name" value="TIM50"/>
</dbReference>
<comment type="subunit">
    <text evidence="12">Component of the TIM23 complex.</text>
</comment>
<evidence type="ECO:0000256" key="9">
    <source>
        <dbReference type="ARBA" id="ARBA00023010"/>
    </source>
</evidence>
<dbReference type="GO" id="GO:0005744">
    <property type="term" value="C:TIM23 mitochondrial import inner membrane translocase complex"/>
    <property type="evidence" value="ECO:0007669"/>
    <property type="project" value="UniProtKB-UniRule"/>
</dbReference>
<keyword evidence="4" id="KW-0812">Transmembrane</keyword>
<name>A0A7S2GM10_9EUKA</name>
<protein>
    <recommendedName>
        <fullName evidence="12">Mitochondrial import inner membrane translocase subunit TIM50</fullName>
    </recommendedName>
</protein>
<evidence type="ECO:0000313" key="15">
    <source>
        <dbReference type="EMBL" id="CAD9456217.1"/>
    </source>
</evidence>
<evidence type="ECO:0000256" key="1">
    <source>
        <dbReference type="ARBA" id="ARBA00004434"/>
    </source>
</evidence>
<dbReference type="AlphaFoldDB" id="A0A7S2GM10"/>
<dbReference type="CDD" id="cd07521">
    <property type="entry name" value="HAD_FCP1-like"/>
    <property type="match status" value="1"/>
</dbReference>
<sequence>MEPAPQPPQPPQPPPASPEAASASASSWLPGPLSSAYEEFYDNVIRPYADPSRDKLLPDHPQALKGREKPTLVVSLDGTLIESQWTRQFGWRYAKRPGVDEFIEALAPFYELVLWTDCMTSADTVINRLDARRRFSHRLYRDATTYTEGEHRKDLSHLNRNMDRVLIVDCASYGFGMQPRHGIALKPYCAAEDVNKDDKSLHSLVPFLIYLALAARKGTLSGSFADELQLLNVSTTIEDGGAAFKEAVNNRFAELRAQNKLPAQRSRAGGGSSSPGGTLWERMKLVRGG</sequence>
<keyword evidence="6 12" id="KW-0653">Protein transport</keyword>
<dbReference type="Gene3D" id="3.40.50.1000">
    <property type="entry name" value="HAD superfamily/HAD-like"/>
    <property type="match status" value="1"/>
</dbReference>
<evidence type="ECO:0000256" key="12">
    <source>
        <dbReference type="RuleBase" id="RU365079"/>
    </source>
</evidence>
<evidence type="ECO:0000256" key="10">
    <source>
        <dbReference type="ARBA" id="ARBA00023128"/>
    </source>
</evidence>
<evidence type="ECO:0000256" key="2">
    <source>
        <dbReference type="ARBA" id="ARBA00006344"/>
    </source>
</evidence>
<dbReference type="FunFam" id="3.40.50.1000:FF:000019">
    <property type="entry name" value="Mitochondrial import inner membrane translocase subunit TIM50"/>
    <property type="match status" value="1"/>
</dbReference>
<evidence type="ECO:0000256" key="11">
    <source>
        <dbReference type="ARBA" id="ARBA00023136"/>
    </source>
</evidence>
<dbReference type="PANTHER" id="PTHR12210">
    <property type="entry name" value="DULLARD PROTEIN PHOSPHATASE"/>
    <property type="match status" value="1"/>
</dbReference>
<dbReference type="InterPro" id="IPR004274">
    <property type="entry name" value="FCP1_dom"/>
</dbReference>
<dbReference type="SMART" id="SM00577">
    <property type="entry name" value="CPDc"/>
    <property type="match status" value="1"/>
</dbReference>
<keyword evidence="10 12" id="KW-0496">Mitochondrion</keyword>
<comment type="subcellular location">
    <subcellularLocation>
        <location evidence="1 12">Mitochondrion inner membrane</location>
        <topology evidence="1 12">Single-pass membrane protein</topology>
    </subcellularLocation>
</comment>
<keyword evidence="5" id="KW-0999">Mitochondrion inner membrane</keyword>
<feature type="domain" description="FCP1 homology" evidence="14">
    <location>
        <begin position="65"/>
        <end position="211"/>
    </location>
</feature>
<evidence type="ECO:0000256" key="7">
    <source>
        <dbReference type="ARBA" id="ARBA00022946"/>
    </source>
</evidence>
<comment type="function">
    <text evidence="12">Essential component of the TIM23 complex, a complex that mediates the translocation of transit peptide-containing proteins across the mitochondrial inner membrane.</text>
</comment>
<keyword evidence="7 12" id="KW-0809">Transit peptide</keyword>
<evidence type="ECO:0000259" key="14">
    <source>
        <dbReference type="PROSITE" id="PS50969"/>
    </source>
</evidence>
<dbReference type="Pfam" id="PF03031">
    <property type="entry name" value="NIF"/>
    <property type="match status" value="1"/>
</dbReference>
<dbReference type="InterPro" id="IPR036412">
    <property type="entry name" value="HAD-like_sf"/>
</dbReference>
<evidence type="ECO:0000256" key="6">
    <source>
        <dbReference type="ARBA" id="ARBA00022927"/>
    </source>
</evidence>
<gene>
    <name evidence="15" type="ORF">CBRE1094_LOCUS17906</name>
</gene>
<keyword evidence="11" id="KW-0472">Membrane</keyword>
<dbReference type="InterPro" id="IPR023214">
    <property type="entry name" value="HAD_sf"/>
</dbReference>
<dbReference type="GO" id="GO:0015031">
    <property type="term" value="P:protein transport"/>
    <property type="evidence" value="ECO:0007669"/>
    <property type="project" value="UniProtKB-KW"/>
</dbReference>
<keyword evidence="3 12" id="KW-0813">Transport</keyword>
<evidence type="ECO:0000256" key="5">
    <source>
        <dbReference type="ARBA" id="ARBA00022792"/>
    </source>
</evidence>
<comment type="similarity">
    <text evidence="2 12">Belongs to the TIM50 family.</text>
</comment>
<dbReference type="SUPFAM" id="SSF56784">
    <property type="entry name" value="HAD-like"/>
    <property type="match status" value="1"/>
</dbReference>